<keyword evidence="3" id="KW-1185">Reference proteome</keyword>
<protein>
    <submittedName>
        <fullName evidence="2">Universal stress protein family protein</fullName>
    </submittedName>
</protein>
<feature type="domain" description="UspA" evidence="1">
    <location>
        <begin position="2"/>
        <end position="122"/>
    </location>
</feature>
<name>A0A0P7I5H1_9EURY</name>
<proteinExistence type="predicted"/>
<evidence type="ECO:0000259" key="1">
    <source>
        <dbReference type="Pfam" id="PF00582"/>
    </source>
</evidence>
<dbReference type="PATRIC" id="fig|699431.3.peg.3090"/>
<dbReference type="Pfam" id="PF00582">
    <property type="entry name" value="Usp"/>
    <property type="match status" value="1"/>
</dbReference>
<dbReference type="SUPFAM" id="SSF52402">
    <property type="entry name" value="Adenine nucleotide alpha hydrolases-like"/>
    <property type="match status" value="1"/>
</dbReference>
<sequence length="122" mass="13000">MKVLLGIGGSDDSIRALEQVVARTAEVGDDLTVAIVENPRSPRSREEIAERTREELDAAGVDAEIRQVEGDPGSELVDMAEREGFDEIALGGGQTSPMGKINVGSIAEFVLLNAHTSVKLVR</sequence>
<accession>A0A0P7I5H1</accession>
<dbReference type="InterPro" id="IPR006016">
    <property type="entry name" value="UspA"/>
</dbReference>
<dbReference type="RefSeq" id="WP_054584571.1">
    <property type="nucleotide sequence ID" value="NZ_LGUC01000001.1"/>
</dbReference>
<comment type="caution">
    <text evidence="2">The sequence shown here is derived from an EMBL/GenBank/DDBJ whole genome shotgun (WGS) entry which is preliminary data.</text>
</comment>
<evidence type="ECO:0000313" key="3">
    <source>
        <dbReference type="Proteomes" id="UP000050535"/>
    </source>
</evidence>
<dbReference type="Gene3D" id="3.40.50.620">
    <property type="entry name" value="HUPs"/>
    <property type="match status" value="1"/>
</dbReference>
<dbReference type="AlphaFoldDB" id="A0A0P7I5H1"/>
<dbReference type="OrthoDB" id="213488at2157"/>
<dbReference type="InterPro" id="IPR014729">
    <property type="entry name" value="Rossmann-like_a/b/a_fold"/>
</dbReference>
<gene>
    <name evidence="2" type="ORF">SY89_03032</name>
</gene>
<organism evidence="2 3">
    <name type="scientific">Halolamina pelagica</name>
    <dbReference type="NCBI Taxonomy" id="699431"/>
    <lineage>
        <taxon>Archaea</taxon>
        <taxon>Methanobacteriati</taxon>
        <taxon>Methanobacteriota</taxon>
        <taxon>Stenosarchaea group</taxon>
        <taxon>Halobacteria</taxon>
        <taxon>Halobacteriales</taxon>
        <taxon>Haloferacaceae</taxon>
    </lineage>
</organism>
<dbReference type="Proteomes" id="UP000050535">
    <property type="component" value="Unassembled WGS sequence"/>
</dbReference>
<dbReference type="CDD" id="cd00293">
    <property type="entry name" value="USP-like"/>
    <property type="match status" value="1"/>
</dbReference>
<evidence type="ECO:0000313" key="2">
    <source>
        <dbReference type="EMBL" id="KPN32264.1"/>
    </source>
</evidence>
<dbReference type="EMBL" id="LGUC01000001">
    <property type="protein sequence ID" value="KPN32264.1"/>
    <property type="molecule type" value="Genomic_DNA"/>
</dbReference>
<reference evidence="3" key="1">
    <citation type="submission" date="2013-11" db="EMBL/GenBank/DDBJ databases">
        <authorList>
            <person name="Hoang H.T."/>
            <person name="Killian M.L."/>
            <person name="Madson D.M."/>
            <person name="Arruda P.H.E."/>
            <person name="Sun D."/>
            <person name="Schwartz K.J."/>
            <person name="Yoon K."/>
        </authorList>
    </citation>
    <scope>NUCLEOTIDE SEQUENCE [LARGE SCALE GENOMIC DNA]</scope>
    <source>
        <strain evidence="3">CDK2</strain>
    </source>
</reference>
<dbReference type="STRING" id="699431.SY89_03032"/>